<dbReference type="GO" id="GO:0016020">
    <property type="term" value="C:membrane"/>
    <property type="evidence" value="ECO:0007669"/>
    <property type="project" value="InterPro"/>
</dbReference>
<dbReference type="SUPFAM" id="SSF51306">
    <property type="entry name" value="LexA/Signal peptidase"/>
    <property type="match status" value="1"/>
</dbReference>
<dbReference type="PANTHER" id="PTHR43390:SF1">
    <property type="entry name" value="CHLOROPLAST PROCESSING PEPTIDASE"/>
    <property type="match status" value="1"/>
</dbReference>
<dbReference type="Gene3D" id="2.10.109.10">
    <property type="entry name" value="Umud Fragment, subunit A"/>
    <property type="match status" value="1"/>
</dbReference>
<dbReference type="PANTHER" id="PTHR43390">
    <property type="entry name" value="SIGNAL PEPTIDASE I"/>
    <property type="match status" value="1"/>
</dbReference>
<dbReference type="GO" id="GO:0006465">
    <property type="term" value="P:signal peptide processing"/>
    <property type="evidence" value="ECO:0007669"/>
    <property type="project" value="InterPro"/>
</dbReference>
<keyword evidence="4" id="KW-0378">Hydrolase</keyword>
<gene>
    <name evidence="6" type="ORF">S01H1_76384</name>
</gene>
<comment type="catalytic activity">
    <reaction evidence="1">
        <text>Cleavage of hydrophobic, N-terminal signal or leader sequences from secreted and periplasmic proteins.</text>
        <dbReference type="EC" id="3.4.21.89"/>
    </reaction>
</comment>
<protein>
    <recommendedName>
        <fullName evidence="3">signal peptidase I</fullName>
        <ecNumber evidence="3">3.4.21.89</ecNumber>
    </recommendedName>
</protein>
<dbReference type="InterPro" id="IPR036286">
    <property type="entry name" value="LexA/Signal_pep-like_sf"/>
</dbReference>
<dbReference type="PROSITE" id="PS00761">
    <property type="entry name" value="SPASE_I_3"/>
    <property type="match status" value="1"/>
</dbReference>
<dbReference type="AlphaFoldDB" id="X0Z583"/>
<dbReference type="EC" id="3.4.21.89" evidence="3"/>
<evidence type="ECO:0000259" key="5">
    <source>
        <dbReference type="Pfam" id="PF10502"/>
    </source>
</evidence>
<evidence type="ECO:0000256" key="2">
    <source>
        <dbReference type="ARBA" id="ARBA00009370"/>
    </source>
</evidence>
<organism evidence="6">
    <name type="scientific">marine sediment metagenome</name>
    <dbReference type="NCBI Taxonomy" id="412755"/>
    <lineage>
        <taxon>unclassified sequences</taxon>
        <taxon>metagenomes</taxon>
        <taxon>ecological metagenomes</taxon>
    </lineage>
</organism>
<dbReference type="GO" id="GO:0009003">
    <property type="term" value="F:signal peptidase activity"/>
    <property type="evidence" value="ECO:0007669"/>
    <property type="project" value="UniProtKB-EC"/>
</dbReference>
<dbReference type="GO" id="GO:0004252">
    <property type="term" value="F:serine-type endopeptidase activity"/>
    <property type="evidence" value="ECO:0007669"/>
    <property type="project" value="InterPro"/>
</dbReference>
<accession>X0Z583</accession>
<feature type="non-terminal residue" evidence="6">
    <location>
        <position position="1"/>
    </location>
</feature>
<name>X0Z583_9ZZZZ</name>
<dbReference type="InterPro" id="IPR019533">
    <property type="entry name" value="Peptidase_S26"/>
</dbReference>
<comment type="similarity">
    <text evidence="2">Belongs to the peptidase S26 family.</text>
</comment>
<evidence type="ECO:0000256" key="3">
    <source>
        <dbReference type="ARBA" id="ARBA00013208"/>
    </source>
</evidence>
<sequence>VAVGGQTIQIEGGDIYIDEVKLIDPRFDRYYYSNDPRFRYGVEPTLVPEGHYFVLGDNSQNSFDSRFWGFADEKDFIGEPYLRVWPLNRFGIMR</sequence>
<proteinExistence type="inferred from homology"/>
<evidence type="ECO:0000313" key="6">
    <source>
        <dbReference type="EMBL" id="GAG43686.1"/>
    </source>
</evidence>
<dbReference type="EMBL" id="BARS01051255">
    <property type="protein sequence ID" value="GAG43686.1"/>
    <property type="molecule type" value="Genomic_DNA"/>
</dbReference>
<dbReference type="InterPro" id="IPR019758">
    <property type="entry name" value="Pept_S26A_signal_pept_1_CS"/>
</dbReference>
<evidence type="ECO:0000256" key="4">
    <source>
        <dbReference type="ARBA" id="ARBA00022801"/>
    </source>
</evidence>
<feature type="domain" description="Peptidase S26" evidence="5">
    <location>
        <begin position="1"/>
        <end position="85"/>
    </location>
</feature>
<comment type="caution">
    <text evidence="6">The sequence shown here is derived from an EMBL/GenBank/DDBJ whole genome shotgun (WGS) entry which is preliminary data.</text>
</comment>
<evidence type="ECO:0000256" key="1">
    <source>
        <dbReference type="ARBA" id="ARBA00000677"/>
    </source>
</evidence>
<dbReference type="CDD" id="cd06530">
    <property type="entry name" value="S26_SPase_I"/>
    <property type="match status" value="1"/>
</dbReference>
<reference evidence="6" key="1">
    <citation type="journal article" date="2014" name="Front. Microbiol.">
        <title>High frequency of phylogenetically diverse reductive dehalogenase-homologous genes in deep subseafloor sedimentary metagenomes.</title>
        <authorList>
            <person name="Kawai M."/>
            <person name="Futagami T."/>
            <person name="Toyoda A."/>
            <person name="Takaki Y."/>
            <person name="Nishi S."/>
            <person name="Hori S."/>
            <person name="Arai W."/>
            <person name="Tsubouchi T."/>
            <person name="Morono Y."/>
            <person name="Uchiyama I."/>
            <person name="Ito T."/>
            <person name="Fujiyama A."/>
            <person name="Inagaki F."/>
            <person name="Takami H."/>
        </authorList>
    </citation>
    <scope>NUCLEOTIDE SEQUENCE</scope>
    <source>
        <strain evidence="6">Expedition CK06-06</strain>
    </source>
</reference>
<dbReference type="Pfam" id="PF10502">
    <property type="entry name" value="Peptidase_S26"/>
    <property type="match status" value="1"/>
</dbReference>
<dbReference type="NCBIfam" id="TIGR02227">
    <property type="entry name" value="sigpep_I_bact"/>
    <property type="match status" value="1"/>
</dbReference>
<dbReference type="InterPro" id="IPR000223">
    <property type="entry name" value="Pept_S26A_signal_pept_1"/>
</dbReference>